<dbReference type="PANTHER" id="PTHR14224">
    <property type="entry name" value="SIMILAR TO PREFERENTIALLY EXPRESSED ANTIGEN IN MELANOMA-LIKE 3"/>
    <property type="match status" value="1"/>
</dbReference>
<evidence type="ECO:0008006" key="5">
    <source>
        <dbReference type="Google" id="ProtNLM"/>
    </source>
</evidence>
<dbReference type="GO" id="GO:0005737">
    <property type="term" value="C:cytoplasm"/>
    <property type="evidence" value="ECO:0007669"/>
    <property type="project" value="TreeGrafter"/>
</dbReference>
<proteinExistence type="predicted"/>
<dbReference type="PANTHER" id="PTHR14224:SF24">
    <property type="entry name" value="MELANOMA ANTIGEN PREFERENTIALLY EXPRESSED IN TUMORS"/>
    <property type="match status" value="1"/>
</dbReference>
<sequence length="555" mass="61372">MGWGKRSPCPFVAAWRDACPGASGAKAVTLWPQEVSDSALGSLRVEGQQGLPGFLAGGGPSTPCSLPSPQDSFRSRFFRVGVRAPPQLLELAGQSLLRNEALAIAALKAWPFPCLPLGSVMKDHQPHLETFQAALEGLDVLLAQEAVKLQVLDLRWNAHQDFWTLSSGIKPAQPMQKRRRVEGSKVGLKPARAPMEVLVDLWLKEDTLDEILSYLLKKAKQRRGRLHLRCQKLRVFAMPTQSIRRILKLVRLDSVQDLEVNCTWKLATVGRFVSHLGRMGSLRRLLLSHGHVLPHTAPDQEEHCVGQLTSPFLSLSHLQELCLDSIFLEGRLHHVLRCLKTPLETLSITNCLISESDLTYLSQCPSISLLKDLGLGRVNLTSPSLEPLQVLIERTSATLQDLDLYDCGIMDSQFSALLPSLSPCFQLTTFSFCSNPISMAMLESLLHHTEGLSKRSLVLCPAPLESCEDVRGTLHLGRLAQLHARLKQLLCASGRASMVSFSTNPCPHCGEQIIYDTQPILCSCYAHFSSHGILQVRILQWVAVLSSRRSSQPRA</sequence>
<keyword evidence="1" id="KW-0433">Leucine-rich repeat</keyword>
<dbReference type="FunFam" id="3.80.10.10:FF:000354">
    <property type="entry name" value="Melanoma antigen preferentially expressed in tumors"/>
    <property type="match status" value="1"/>
</dbReference>
<dbReference type="EMBL" id="LWLT01000018">
    <property type="status" value="NOT_ANNOTATED_CDS"/>
    <property type="molecule type" value="Genomic_DNA"/>
</dbReference>
<dbReference type="Ensembl" id="ENSCHIT00000039395.1">
    <property type="protein sequence ID" value="ENSCHIP00000031522.1"/>
    <property type="gene ID" value="ENSCHIG00000025831.1"/>
</dbReference>
<dbReference type="InterPro" id="IPR032675">
    <property type="entry name" value="LRR_dom_sf"/>
</dbReference>
<dbReference type="Gene3D" id="3.80.10.10">
    <property type="entry name" value="Ribonuclease Inhibitor"/>
    <property type="match status" value="1"/>
</dbReference>
<keyword evidence="4" id="KW-1185">Reference proteome</keyword>
<dbReference type="Proteomes" id="UP000291000">
    <property type="component" value="Chromosome 17"/>
</dbReference>
<evidence type="ECO:0000313" key="4">
    <source>
        <dbReference type="Proteomes" id="UP000291000"/>
    </source>
</evidence>
<organism evidence="3 4">
    <name type="scientific">Capra hircus</name>
    <name type="common">Goat</name>
    <dbReference type="NCBI Taxonomy" id="9925"/>
    <lineage>
        <taxon>Eukaryota</taxon>
        <taxon>Metazoa</taxon>
        <taxon>Chordata</taxon>
        <taxon>Craniata</taxon>
        <taxon>Vertebrata</taxon>
        <taxon>Euteleostomi</taxon>
        <taxon>Mammalia</taxon>
        <taxon>Eutheria</taxon>
        <taxon>Laurasiatheria</taxon>
        <taxon>Artiodactyla</taxon>
        <taxon>Ruminantia</taxon>
        <taxon>Pecora</taxon>
        <taxon>Bovidae</taxon>
        <taxon>Caprinae</taxon>
        <taxon>Capra</taxon>
    </lineage>
</organism>
<evidence type="ECO:0000256" key="2">
    <source>
        <dbReference type="ARBA" id="ARBA00022737"/>
    </source>
</evidence>
<dbReference type="SUPFAM" id="SSF52047">
    <property type="entry name" value="RNI-like"/>
    <property type="match status" value="1"/>
</dbReference>
<dbReference type="InterPro" id="IPR050694">
    <property type="entry name" value="LRRC14/PRAME"/>
</dbReference>
<keyword evidence="2" id="KW-0677">Repeat</keyword>
<dbReference type="GeneTree" id="ENSGT01030000234531"/>
<dbReference type="AlphaFoldDB" id="A0A452G4P3"/>
<reference evidence="3" key="3">
    <citation type="submission" date="2025-09" db="UniProtKB">
        <authorList>
            <consortium name="Ensembl"/>
        </authorList>
    </citation>
    <scope>IDENTIFICATION</scope>
</reference>
<name>A0A452G4P3_CAPHI</name>
<evidence type="ECO:0000313" key="3">
    <source>
        <dbReference type="Ensembl" id="ENSCHIP00000031522.1"/>
    </source>
</evidence>
<reference evidence="3 4" key="1">
    <citation type="submission" date="2016-04" db="EMBL/GenBank/DDBJ databases">
        <title>Polished mammalian reference genomes with single-molecule sequencing and chromosome conformation capture applied to the Capra hircus genome.</title>
        <authorList>
            <person name="Bickhart D.M."/>
            <person name="Koren S."/>
            <person name="Rosen B."/>
            <person name="Hastie A."/>
            <person name="Liachko I."/>
            <person name="Sullivan S.T."/>
            <person name="Burton J."/>
            <person name="Sayre B.L."/>
            <person name="Huson H.J."/>
            <person name="Lee J."/>
            <person name="Lam E."/>
            <person name="Kelley C.M."/>
            <person name="Hutchison J.L."/>
            <person name="Zhou Y."/>
            <person name="Sun J."/>
            <person name="Crisa A."/>
            <person name="Schwartz J.C."/>
            <person name="Hammond J.A."/>
            <person name="Schroeder S.G."/>
            <person name="Liu G.E."/>
            <person name="Dunham M."/>
            <person name="Shendure J."/>
            <person name="Sonstegard T.S."/>
            <person name="Phillippy A.M."/>
            <person name="Van Tassell C.P."/>
            <person name="Smith T.P."/>
        </authorList>
    </citation>
    <scope>NUCLEOTIDE SEQUENCE [LARGE SCALE GENOMIC DNA]</scope>
</reference>
<accession>A0A452G4P3</accession>
<protein>
    <recommendedName>
        <fullName evidence="5">Preferentially expressed antigen in melanoma</fullName>
    </recommendedName>
</protein>
<reference evidence="3" key="2">
    <citation type="submission" date="2025-08" db="UniProtKB">
        <authorList>
            <consortium name="Ensembl"/>
        </authorList>
    </citation>
    <scope>IDENTIFICATION</scope>
</reference>
<evidence type="ECO:0000256" key="1">
    <source>
        <dbReference type="ARBA" id="ARBA00022614"/>
    </source>
</evidence>
<dbReference type="STRING" id="9925.ENSCHIP00000031522"/>